<feature type="region of interest" description="Disordered" evidence="1">
    <location>
        <begin position="48"/>
        <end position="71"/>
    </location>
</feature>
<dbReference type="EMBL" id="JACBKZ010000014">
    <property type="protein sequence ID" value="KAF5932297.1"/>
    <property type="molecule type" value="Genomic_DNA"/>
</dbReference>
<feature type="region of interest" description="Disordered" evidence="1">
    <location>
        <begin position="1"/>
        <end position="21"/>
    </location>
</feature>
<feature type="compositionally biased region" description="Polar residues" evidence="1">
    <location>
        <begin position="1"/>
        <end position="10"/>
    </location>
</feature>
<comment type="caution">
    <text evidence="2">The sequence shown here is derived from an EMBL/GenBank/DDBJ whole genome shotgun (WGS) entry which is preliminary data.</text>
</comment>
<accession>A0A7J7FW06</accession>
<proteinExistence type="predicted"/>
<keyword evidence="3" id="KW-1185">Reference proteome</keyword>
<protein>
    <submittedName>
        <fullName evidence="2">Uncharacterized protein</fullName>
    </submittedName>
</protein>
<dbReference type="Proteomes" id="UP000593564">
    <property type="component" value="Unassembled WGS sequence"/>
</dbReference>
<sequence>MLGRGQTVQDQTEHTFGPEVPTMLGQGQIVQKTFRYKSQTTSDCKFKRKIPSSNKGTDGLIASNKEKKRKKKNCLGKYRERTCQGDRATVHQNKRKSKKQKLQIFPEKTSAFINRENLRSSVHDLVQVVLGRKSSGSFNFLRNESYLNHVSRGFSL</sequence>
<evidence type="ECO:0000313" key="3">
    <source>
        <dbReference type="Proteomes" id="UP000593564"/>
    </source>
</evidence>
<reference evidence="3" key="1">
    <citation type="journal article" date="2020" name="Nat. Commun.">
        <title>Genome assembly of wild tea tree DASZ reveals pedigree and selection history of tea varieties.</title>
        <authorList>
            <person name="Zhang W."/>
            <person name="Zhang Y."/>
            <person name="Qiu H."/>
            <person name="Guo Y."/>
            <person name="Wan H."/>
            <person name="Zhang X."/>
            <person name="Scossa F."/>
            <person name="Alseekh S."/>
            <person name="Zhang Q."/>
            <person name="Wang P."/>
            <person name="Xu L."/>
            <person name="Schmidt M.H."/>
            <person name="Jia X."/>
            <person name="Li D."/>
            <person name="Zhu A."/>
            <person name="Guo F."/>
            <person name="Chen W."/>
            <person name="Ni D."/>
            <person name="Usadel B."/>
            <person name="Fernie A.R."/>
            <person name="Wen W."/>
        </authorList>
    </citation>
    <scope>NUCLEOTIDE SEQUENCE [LARGE SCALE GENOMIC DNA]</scope>
    <source>
        <strain evidence="3">cv. G240</strain>
    </source>
</reference>
<name>A0A7J7FW06_CAMSI</name>
<organism evidence="2 3">
    <name type="scientific">Camellia sinensis</name>
    <name type="common">Tea plant</name>
    <name type="synonym">Thea sinensis</name>
    <dbReference type="NCBI Taxonomy" id="4442"/>
    <lineage>
        <taxon>Eukaryota</taxon>
        <taxon>Viridiplantae</taxon>
        <taxon>Streptophyta</taxon>
        <taxon>Embryophyta</taxon>
        <taxon>Tracheophyta</taxon>
        <taxon>Spermatophyta</taxon>
        <taxon>Magnoliopsida</taxon>
        <taxon>eudicotyledons</taxon>
        <taxon>Gunneridae</taxon>
        <taxon>Pentapetalae</taxon>
        <taxon>asterids</taxon>
        <taxon>Ericales</taxon>
        <taxon>Theaceae</taxon>
        <taxon>Camellia</taxon>
    </lineage>
</organism>
<gene>
    <name evidence="2" type="ORF">HYC85_028468</name>
</gene>
<evidence type="ECO:0000256" key="1">
    <source>
        <dbReference type="SAM" id="MobiDB-lite"/>
    </source>
</evidence>
<reference evidence="2 3" key="2">
    <citation type="submission" date="2020-07" db="EMBL/GenBank/DDBJ databases">
        <title>Genome assembly of wild tea tree DASZ reveals pedigree and selection history of tea varieties.</title>
        <authorList>
            <person name="Zhang W."/>
        </authorList>
    </citation>
    <scope>NUCLEOTIDE SEQUENCE [LARGE SCALE GENOMIC DNA]</scope>
    <source>
        <strain evidence="3">cv. G240</strain>
        <tissue evidence="2">Leaf</tissue>
    </source>
</reference>
<dbReference type="AlphaFoldDB" id="A0A7J7FW06"/>
<evidence type="ECO:0000313" key="2">
    <source>
        <dbReference type="EMBL" id="KAF5932297.1"/>
    </source>
</evidence>